<dbReference type="PROSITE" id="PS50234">
    <property type="entry name" value="VWFA"/>
    <property type="match status" value="1"/>
</dbReference>
<dbReference type="AlphaFoldDB" id="A0A450T0X6"/>
<name>A0A450T0X6_9GAMM</name>
<proteinExistence type="predicted"/>
<dbReference type="SUPFAM" id="SSF53300">
    <property type="entry name" value="vWA-like"/>
    <property type="match status" value="1"/>
</dbReference>
<dbReference type="Gene3D" id="3.40.50.410">
    <property type="entry name" value="von Willebrand factor, type A domain"/>
    <property type="match status" value="1"/>
</dbReference>
<evidence type="ECO:0000313" key="3">
    <source>
        <dbReference type="EMBL" id="VFJ60050.1"/>
    </source>
</evidence>
<feature type="chain" id="PRO_5019546957" description="VWFA domain-containing protein" evidence="1">
    <location>
        <begin position="22"/>
        <end position="772"/>
    </location>
</feature>
<organism evidence="3">
    <name type="scientific">Candidatus Kentrum sp. FW</name>
    <dbReference type="NCBI Taxonomy" id="2126338"/>
    <lineage>
        <taxon>Bacteria</taxon>
        <taxon>Pseudomonadati</taxon>
        <taxon>Pseudomonadota</taxon>
        <taxon>Gammaproteobacteria</taxon>
        <taxon>Candidatus Kentrum</taxon>
    </lineage>
</organism>
<gene>
    <name evidence="3" type="ORF">BECKFW1821A_GA0114235_10972</name>
</gene>
<dbReference type="EMBL" id="CAADEW010000097">
    <property type="protein sequence ID" value="VFJ60050.1"/>
    <property type="molecule type" value="Genomic_DNA"/>
</dbReference>
<feature type="signal peptide" evidence="1">
    <location>
        <begin position="1"/>
        <end position="21"/>
    </location>
</feature>
<evidence type="ECO:0000259" key="2">
    <source>
        <dbReference type="PROSITE" id="PS50234"/>
    </source>
</evidence>
<dbReference type="PANTHER" id="PTHR47763">
    <property type="entry name" value="ALPHA-PROTEIN KINASE VWKA"/>
    <property type="match status" value="1"/>
</dbReference>
<protein>
    <recommendedName>
        <fullName evidence="2">VWFA domain-containing protein</fullName>
    </recommendedName>
</protein>
<dbReference type="InterPro" id="IPR002035">
    <property type="entry name" value="VWF_A"/>
</dbReference>
<sequence length="772" mass="87825">MHYLSGFLAIALCISSLSVMAEIGEEMKTTLYDGADDSKPDIVPTTSGEMGFVIIIDNSLKYYSDADLSAEIEGSASSDFGRSFTVVDKGKFEGKDWLKIKHPRFEQVWLIDDGNKILEPGSGTQKVEAQKTDQGKLFKKGLVRNHGRQDGNQTSVAYYNSPNLSGPPLGTVSIFEVRYIFKITNKAVLLGRVDRALSTNSRDVLVGWLDKENIIEWNNRIGVEFNKGNWEEREKCGVGKIYFTERSARKRKGHEFEEGRGKDGLPYYANRYPLLETVPRQGTQGIYYKIAYIGNAVADGRIIDKEEIDKARNTLDTVIRQENVDIMILVDATRGMARHIANVKGALKKFMKSRIDNSSRKQAKVGLAVYRDYPDGSGIFEEMQDLTGNIAALNGAVDRISVRSNSADQGIGSFPEAVFYGIDHAIKKADWEGEGLRFLILIGDHGNHEDYSQYPRDKSYTAAGIGKMLRENKVTMLAVHVNRSDGSKTEFIDRFKRQIEVISESNDRSFSNYIPVRENSVDSVLIALRDSMAFDQKYKEHYISVRNNARRETGGLGMYKGHFTAKLLERLGIDPDVFKASQLCEKGFVHEKDKCKNDLMERKVLVERNILEGLKVGMDLLSGTVRDFDNTPESVERFEGVVAKVVRALTGDKIGQDEEIAEFIEKRTGIPVHTDLLERTMGQLIEFSRKPNNRKRFVKYLLERVIRLEQVIREQHMELGNWDSENMEWIYNPSDKKIFYFFSLEQPLPDRGKLEMDYSKRRHAWVPLEYFP</sequence>
<dbReference type="InterPro" id="IPR036465">
    <property type="entry name" value="vWFA_dom_sf"/>
</dbReference>
<dbReference type="InterPro" id="IPR052969">
    <property type="entry name" value="Thr-specific_kinase-like"/>
</dbReference>
<reference evidence="3" key="1">
    <citation type="submission" date="2019-02" db="EMBL/GenBank/DDBJ databases">
        <authorList>
            <person name="Gruber-Vodicka R. H."/>
            <person name="Seah K. B. B."/>
        </authorList>
    </citation>
    <scope>NUCLEOTIDE SEQUENCE</scope>
    <source>
        <strain evidence="3">BECK_BZ15</strain>
    </source>
</reference>
<evidence type="ECO:0000256" key="1">
    <source>
        <dbReference type="SAM" id="SignalP"/>
    </source>
</evidence>
<accession>A0A450T0X6</accession>
<dbReference type="SMART" id="SM00327">
    <property type="entry name" value="VWA"/>
    <property type="match status" value="1"/>
</dbReference>
<feature type="domain" description="VWFA" evidence="2">
    <location>
        <begin position="325"/>
        <end position="532"/>
    </location>
</feature>
<keyword evidence="1" id="KW-0732">Signal</keyword>